<feature type="transmembrane region" description="Helical" evidence="1">
    <location>
        <begin position="47"/>
        <end position="71"/>
    </location>
</feature>
<comment type="caution">
    <text evidence="2">The sequence shown here is derived from an EMBL/GenBank/DDBJ whole genome shotgun (WGS) entry which is preliminary data.</text>
</comment>
<keyword evidence="1" id="KW-1133">Transmembrane helix</keyword>
<evidence type="ECO:0000313" key="3">
    <source>
        <dbReference type="Proteomes" id="UP001319870"/>
    </source>
</evidence>
<name>A0ABS7ZIN0_9MICO</name>
<dbReference type="Proteomes" id="UP001319870">
    <property type="component" value="Unassembled WGS sequence"/>
</dbReference>
<dbReference type="RefSeq" id="WP_225566104.1">
    <property type="nucleotide sequence ID" value="NZ_JAIXCQ010000009.1"/>
</dbReference>
<accession>A0ABS7ZIN0</accession>
<keyword evidence="1" id="KW-0472">Membrane</keyword>
<feature type="transmembrane region" description="Helical" evidence="1">
    <location>
        <begin position="12"/>
        <end position="35"/>
    </location>
</feature>
<dbReference type="EMBL" id="JAIXCQ010000009">
    <property type="protein sequence ID" value="MCA5894342.1"/>
    <property type="molecule type" value="Genomic_DNA"/>
</dbReference>
<reference evidence="2 3" key="1">
    <citation type="submission" date="2021-09" db="EMBL/GenBank/DDBJ databases">
        <title>Isoptericola luteus sp. nov., a novel bacterium isolated from Harbin, the capital city of Heilongjiang province.</title>
        <authorList>
            <person name="Li J."/>
        </authorList>
    </citation>
    <scope>NUCLEOTIDE SEQUENCE [LARGE SCALE GENOMIC DNA]</scope>
    <source>
        <strain evidence="2 3">NEAU-Y5</strain>
    </source>
</reference>
<evidence type="ECO:0000313" key="2">
    <source>
        <dbReference type="EMBL" id="MCA5894342.1"/>
    </source>
</evidence>
<organism evidence="2 3">
    <name type="scientific">Isoptericola luteus</name>
    <dbReference type="NCBI Taxonomy" id="2879484"/>
    <lineage>
        <taxon>Bacteria</taxon>
        <taxon>Bacillati</taxon>
        <taxon>Actinomycetota</taxon>
        <taxon>Actinomycetes</taxon>
        <taxon>Micrococcales</taxon>
        <taxon>Promicromonosporaceae</taxon>
        <taxon>Isoptericola</taxon>
    </lineage>
</organism>
<evidence type="ECO:0008006" key="4">
    <source>
        <dbReference type="Google" id="ProtNLM"/>
    </source>
</evidence>
<gene>
    <name evidence="2" type="ORF">LEP48_13435</name>
</gene>
<feature type="transmembrane region" description="Helical" evidence="1">
    <location>
        <begin position="138"/>
        <end position="160"/>
    </location>
</feature>
<keyword evidence="3" id="KW-1185">Reference proteome</keyword>
<proteinExistence type="predicted"/>
<sequence>MHTAFTEAWTAFVQALSFTGRHYLVVAGFGILVSAQRFLSVGGEERFAWAGGIAGEAFTTAVRLLFVLWLVRTLFTGSQVPWSQVWPRVTRFAEAHTGMLLASAVLLVALTLVAKVLPAVVAGTLAADAQASFAAWELAVKNVTVIPFTLVWMTTIVHIATTARVPTS</sequence>
<protein>
    <recommendedName>
        <fullName evidence="4">Cytochrome b561 bacterial/Ni-hydrogenase domain-containing protein</fullName>
    </recommendedName>
</protein>
<evidence type="ECO:0000256" key="1">
    <source>
        <dbReference type="SAM" id="Phobius"/>
    </source>
</evidence>
<feature type="transmembrane region" description="Helical" evidence="1">
    <location>
        <begin position="100"/>
        <end position="126"/>
    </location>
</feature>
<keyword evidence="1" id="KW-0812">Transmembrane</keyword>